<evidence type="ECO:0000313" key="1">
    <source>
        <dbReference type="EMBL" id="CAG7692749.1"/>
    </source>
</evidence>
<sequence length="70" mass="7800">MLLLIEALSEGEAKENISDLTVTDGNWVIAWGRMEGRFDSPRETVHAAIRPLLELPPLMSQCESGLHKLI</sequence>
<reference evidence="1" key="1">
    <citation type="submission" date="2021-06" db="EMBL/GenBank/DDBJ databases">
        <authorList>
            <person name="Hodson N. C."/>
            <person name="Mongue J. A."/>
            <person name="Jaron S. K."/>
        </authorList>
    </citation>
    <scope>NUCLEOTIDE SEQUENCE</scope>
</reference>
<accession>A0A8J2JCG3</accession>
<organism evidence="1 2">
    <name type="scientific">Allacma fusca</name>
    <dbReference type="NCBI Taxonomy" id="39272"/>
    <lineage>
        <taxon>Eukaryota</taxon>
        <taxon>Metazoa</taxon>
        <taxon>Ecdysozoa</taxon>
        <taxon>Arthropoda</taxon>
        <taxon>Hexapoda</taxon>
        <taxon>Collembola</taxon>
        <taxon>Symphypleona</taxon>
        <taxon>Sminthuridae</taxon>
        <taxon>Allacma</taxon>
    </lineage>
</organism>
<protein>
    <submittedName>
        <fullName evidence="1">Uncharacterized protein</fullName>
    </submittedName>
</protein>
<dbReference type="Proteomes" id="UP000708208">
    <property type="component" value="Unassembled WGS sequence"/>
</dbReference>
<name>A0A8J2JCG3_9HEXA</name>
<comment type="caution">
    <text evidence="1">The sequence shown here is derived from an EMBL/GenBank/DDBJ whole genome shotgun (WGS) entry which is preliminary data.</text>
</comment>
<gene>
    <name evidence="1" type="ORF">AFUS01_LOCUS3713</name>
</gene>
<dbReference type="AlphaFoldDB" id="A0A8J2JCG3"/>
<feature type="non-terminal residue" evidence="1">
    <location>
        <position position="70"/>
    </location>
</feature>
<feature type="non-terminal residue" evidence="1">
    <location>
        <position position="1"/>
    </location>
</feature>
<proteinExistence type="predicted"/>
<keyword evidence="2" id="KW-1185">Reference proteome</keyword>
<dbReference type="EMBL" id="CAJVCH010022460">
    <property type="protein sequence ID" value="CAG7692749.1"/>
    <property type="molecule type" value="Genomic_DNA"/>
</dbReference>
<evidence type="ECO:0000313" key="2">
    <source>
        <dbReference type="Proteomes" id="UP000708208"/>
    </source>
</evidence>